<comment type="caution">
    <text evidence="1">The sequence shown here is derived from an EMBL/GenBank/DDBJ whole genome shotgun (WGS) entry which is preliminary data.</text>
</comment>
<evidence type="ECO:0008006" key="3">
    <source>
        <dbReference type="Google" id="ProtNLM"/>
    </source>
</evidence>
<dbReference type="Proteomes" id="UP001596298">
    <property type="component" value="Unassembled WGS sequence"/>
</dbReference>
<dbReference type="RefSeq" id="WP_382403464.1">
    <property type="nucleotide sequence ID" value="NZ_JBHSWH010000001.1"/>
</dbReference>
<dbReference type="SUPFAM" id="SSF46785">
    <property type="entry name" value="Winged helix' DNA-binding domain"/>
    <property type="match status" value="1"/>
</dbReference>
<protein>
    <recommendedName>
        <fullName evidence="3">Transcriptional regulator</fullName>
    </recommendedName>
</protein>
<gene>
    <name evidence="1" type="ORF">ACFQDH_16305</name>
</gene>
<name>A0ABW2AIW9_9MICO</name>
<evidence type="ECO:0000313" key="2">
    <source>
        <dbReference type="Proteomes" id="UP001596298"/>
    </source>
</evidence>
<reference evidence="2" key="1">
    <citation type="journal article" date="2019" name="Int. J. Syst. Evol. Microbiol.">
        <title>The Global Catalogue of Microorganisms (GCM) 10K type strain sequencing project: providing services to taxonomists for standard genome sequencing and annotation.</title>
        <authorList>
            <consortium name="The Broad Institute Genomics Platform"/>
            <consortium name="The Broad Institute Genome Sequencing Center for Infectious Disease"/>
            <person name="Wu L."/>
            <person name="Ma J."/>
        </authorList>
    </citation>
    <scope>NUCLEOTIDE SEQUENCE [LARGE SCALE GENOMIC DNA]</scope>
    <source>
        <strain evidence="2">CCUG 58127</strain>
    </source>
</reference>
<keyword evidence="2" id="KW-1185">Reference proteome</keyword>
<evidence type="ECO:0000313" key="1">
    <source>
        <dbReference type="EMBL" id="MFC6706775.1"/>
    </source>
</evidence>
<proteinExistence type="predicted"/>
<sequence length="94" mass="10351">MARPTATLLTLPLFRAKDLTLLASALHVLGTRSRLETVQLLMGGPRLTVQLPARVDEMRMLEEIGVVTSELVGRQLMWTLKPEAVGRAANCLKD</sequence>
<dbReference type="InterPro" id="IPR036390">
    <property type="entry name" value="WH_DNA-bd_sf"/>
</dbReference>
<dbReference type="EMBL" id="JBHSWH010000001">
    <property type="protein sequence ID" value="MFC6706775.1"/>
    <property type="molecule type" value="Genomic_DNA"/>
</dbReference>
<accession>A0ABW2AIW9</accession>
<organism evidence="1 2">
    <name type="scientific">Flexivirga alba</name>
    <dbReference type="NCBI Taxonomy" id="702742"/>
    <lineage>
        <taxon>Bacteria</taxon>
        <taxon>Bacillati</taxon>
        <taxon>Actinomycetota</taxon>
        <taxon>Actinomycetes</taxon>
        <taxon>Micrococcales</taxon>
        <taxon>Dermacoccaceae</taxon>
        <taxon>Flexivirga</taxon>
    </lineage>
</organism>